<protein>
    <recommendedName>
        <fullName evidence="3">DUF3261 domain-containing protein</fullName>
    </recommendedName>
</protein>
<accession>A0A330LZA7</accession>
<evidence type="ECO:0000313" key="2">
    <source>
        <dbReference type="Proteomes" id="UP000250123"/>
    </source>
</evidence>
<evidence type="ECO:0008006" key="3">
    <source>
        <dbReference type="Google" id="ProtNLM"/>
    </source>
</evidence>
<dbReference type="InterPro" id="IPR021675">
    <property type="entry name" value="DUF3261"/>
</dbReference>
<evidence type="ECO:0000313" key="1">
    <source>
        <dbReference type="EMBL" id="SQH74240.1"/>
    </source>
</evidence>
<sequence length="222" mass="24301">MMISLSLLTGLKHKLKSVIALSASILLAFMLSACSQTFQRQTCVALAKEVNYCLAPIPLDATNQTWVRSATQKAGIRVGSSQHELMTRVEIDANGLTLVGLAPLGQALFTLIYDGSTLTSEQSVLLGSEFKAEYLLALIQLIYWPEETVNAHLHGARLTSRDCDGSKCRKIYADATNATMKVNTSTQNDSIVNIEYSHDDPWQAEINLQIPAAKFELTLTPI</sequence>
<dbReference type="EMBL" id="LS483452">
    <property type="protein sequence ID" value="SQH74240.1"/>
    <property type="molecule type" value="Genomic_DNA"/>
</dbReference>
<dbReference type="AlphaFoldDB" id="A0A330LZA7"/>
<dbReference type="Pfam" id="PF11659">
    <property type="entry name" value="DUF3261"/>
    <property type="match status" value="1"/>
</dbReference>
<reference evidence="2" key="1">
    <citation type="submission" date="2018-06" db="EMBL/GenBank/DDBJ databases">
        <authorList>
            <person name="Cea G.-C."/>
            <person name="William W."/>
        </authorList>
    </citation>
    <scope>NUCLEOTIDE SEQUENCE [LARGE SCALE GENOMIC DNA]</scope>
    <source>
        <strain evidence="2">DB21MT-2</strain>
    </source>
</reference>
<dbReference type="KEGG" id="sbk:SHEWBE_0244"/>
<name>A0A330LZA7_9GAMM</name>
<organism evidence="1 2">
    <name type="scientific">Shewanella benthica</name>
    <dbReference type="NCBI Taxonomy" id="43661"/>
    <lineage>
        <taxon>Bacteria</taxon>
        <taxon>Pseudomonadati</taxon>
        <taxon>Pseudomonadota</taxon>
        <taxon>Gammaproteobacteria</taxon>
        <taxon>Alteromonadales</taxon>
        <taxon>Shewanellaceae</taxon>
        <taxon>Shewanella</taxon>
    </lineage>
</organism>
<gene>
    <name evidence="1" type="ORF">SHEWBE_0244</name>
</gene>
<dbReference type="Proteomes" id="UP000250123">
    <property type="component" value="Chromosome SHEWBE"/>
</dbReference>
<proteinExistence type="predicted"/>